<dbReference type="STRING" id="1076256.A0A2H3AQL3"/>
<keyword evidence="1" id="KW-1133">Transmembrane helix</keyword>
<accession>A0A2H3AQL3</accession>
<name>A0A2H3AQL3_9AGAR</name>
<dbReference type="Proteomes" id="UP000218334">
    <property type="component" value="Unassembled WGS sequence"/>
</dbReference>
<keyword evidence="1" id="KW-0812">Transmembrane</keyword>
<sequence length="179" mass="20054">MSSTFYNLADEFYTIAFLSVLDILLLCQGIWSVLTVCNITWQQKCSKWSRKCMIFTGVKLNADPESQASVVVSLSQMIVLLHLDNNGTLHENRPIKTDLCPVIIALSNDVSKMMIYSWKTEEHAHLDDVGIQHNSCLQVVFTLLTILVVRARPPSPVSPHILLAWLSHGASTTPTFIRS</sequence>
<keyword evidence="3" id="KW-1185">Reference proteome</keyword>
<gene>
    <name evidence="2" type="ORF">ARMSODRAFT_1025989</name>
</gene>
<feature type="transmembrane region" description="Helical" evidence="1">
    <location>
        <begin position="12"/>
        <end position="41"/>
    </location>
</feature>
<keyword evidence="1" id="KW-0472">Membrane</keyword>
<protein>
    <submittedName>
        <fullName evidence="2">Uncharacterized protein</fullName>
    </submittedName>
</protein>
<proteinExistence type="predicted"/>
<dbReference type="EMBL" id="KZ293479">
    <property type="protein sequence ID" value="PBK61089.1"/>
    <property type="molecule type" value="Genomic_DNA"/>
</dbReference>
<evidence type="ECO:0000313" key="3">
    <source>
        <dbReference type="Proteomes" id="UP000218334"/>
    </source>
</evidence>
<dbReference type="AlphaFoldDB" id="A0A2H3AQL3"/>
<evidence type="ECO:0000256" key="1">
    <source>
        <dbReference type="SAM" id="Phobius"/>
    </source>
</evidence>
<organism evidence="2 3">
    <name type="scientific">Armillaria solidipes</name>
    <dbReference type="NCBI Taxonomy" id="1076256"/>
    <lineage>
        <taxon>Eukaryota</taxon>
        <taxon>Fungi</taxon>
        <taxon>Dikarya</taxon>
        <taxon>Basidiomycota</taxon>
        <taxon>Agaricomycotina</taxon>
        <taxon>Agaricomycetes</taxon>
        <taxon>Agaricomycetidae</taxon>
        <taxon>Agaricales</taxon>
        <taxon>Marasmiineae</taxon>
        <taxon>Physalacriaceae</taxon>
        <taxon>Armillaria</taxon>
    </lineage>
</organism>
<evidence type="ECO:0000313" key="2">
    <source>
        <dbReference type="EMBL" id="PBK61089.1"/>
    </source>
</evidence>
<reference evidence="3" key="1">
    <citation type="journal article" date="2017" name="Nat. Ecol. Evol.">
        <title>Genome expansion and lineage-specific genetic innovations in the forest pathogenic fungi Armillaria.</title>
        <authorList>
            <person name="Sipos G."/>
            <person name="Prasanna A.N."/>
            <person name="Walter M.C."/>
            <person name="O'Connor E."/>
            <person name="Balint B."/>
            <person name="Krizsan K."/>
            <person name="Kiss B."/>
            <person name="Hess J."/>
            <person name="Varga T."/>
            <person name="Slot J."/>
            <person name="Riley R."/>
            <person name="Boka B."/>
            <person name="Rigling D."/>
            <person name="Barry K."/>
            <person name="Lee J."/>
            <person name="Mihaltcheva S."/>
            <person name="LaButti K."/>
            <person name="Lipzen A."/>
            <person name="Waldron R."/>
            <person name="Moloney N.M."/>
            <person name="Sperisen C."/>
            <person name="Kredics L."/>
            <person name="Vagvoelgyi C."/>
            <person name="Patrignani A."/>
            <person name="Fitzpatrick D."/>
            <person name="Nagy I."/>
            <person name="Doyle S."/>
            <person name="Anderson J.B."/>
            <person name="Grigoriev I.V."/>
            <person name="Gueldener U."/>
            <person name="Muensterkoetter M."/>
            <person name="Nagy L.G."/>
        </authorList>
    </citation>
    <scope>NUCLEOTIDE SEQUENCE [LARGE SCALE GENOMIC DNA]</scope>
    <source>
        <strain evidence="3">28-4</strain>
    </source>
</reference>